<evidence type="ECO:0000313" key="1">
    <source>
        <dbReference type="EMBL" id="WNG43356.1"/>
    </source>
</evidence>
<accession>A0ABY9WQW2</accession>
<evidence type="ECO:0000313" key="2">
    <source>
        <dbReference type="Proteomes" id="UP001611383"/>
    </source>
</evidence>
<dbReference type="EMBL" id="CP043494">
    <property type="protein sequence ID" value="WNG43356.1"/>
    <property type="molecule type" value="Genomic_DNA"/>
</dbReference>
<reference evidence="1 2" key="1">
    <citation type="submission" date="2019-08" db="EMBL/GenBank/DDBJ databases">
        <title>Archangium and Cystobacter genomes.</title>
        <authorList>
            <person name="Chen I.-C.K."/>
            <person name="Wielgoss S."/>
        </authorList>
    </citation>
    <scope>NUCLEOTIDE SEQUENCE [LARGE SCALE GENOMIC DNA]</scope>
    <source>
        <strain evidence="1 2">Cbm 6</strain>
    </source>
</reference>
<name>A0ABY9WQW2_9BACT</name>
<dbReference type="Proteomes" id="UP001611383">
    <property type="component" value="Chromosome"/>
</dbReference>
<sequence length="130" mass="13152">MYKWIPCLALAVIGCGGGSGLEGTWKGDAAGWSVTVVLNESVEQNGTAVYSGTVSSNKSTCFNNGTAVGTLVNESSATVSSSASGSASSTTILEITGEVSGDKLTGYLEAVSSNTAECDLDRTAITLTRQ</sequence>
<gene>
    <name evidence="1" type="ORF">F0U60_04040</name>
</gene>
<proteinExistence type="predicted"/>
<dbReference type="RefSeq" id="WP_395814121.1">
    <property type="nucleotide sequence ID" value="NZ_CP043494.1"/>
</dbReference>
<dbReference type="PROSITE" id="PS51257">
    <property type="entry name" value="PROKAR_LIPOPROTEIN"/>
    <property type="match status" value="1"/>
</dbReference>
<protein>
    <recommendedName>
        <fullName evidence="3">Lipoprotein</fullName>
    </recommendedName>
</protein>
<keyword evidence="2" id="KW-1185">Reference proteome</keyword>
<evidence type="ECO:0008006" key="3">
    <source>
        <dbReference type="Google" id="ProtNLM"/>
    </source>
</evidence>
<organism evidence="1 2">
    <name type="scientific">Archangium minus</name>
    <dbReference type="NCBI Taxonomy" id="83450"/>
    <lineage>
        <taxon>Bacteria</taxon>
        <taxon>Pseudomonadati</taxon>
        <taxon>Myxococcota</taxon>
        <taxon>Myxococcia</taxon>
        <taxon>Myxococcales</taxon>
        <taxon>Cystobacterineae</taxon>
        <taxon>Archangiaceae</taxon>
        <taxon>Archangium</taxon>
    </lineage>
</organism>